<dbReference type="Proteomes" id="UP000070134">
    <property type="component" value="Chromosome"/>
</dbReference>
<dbReference type="EMBL" id="CP014518">
    <property type="protein sequence ID" value="AMM31216.1"/>
    <property type="molecule type" value="Genomic_DNA"/>
</dbReference>
<proteinExistence type="predicted"/>
<name>A0A126ZWE7_9MICC</name>
<evidence type="ECO:0000313" key="2">
    <source>
        <dbReference type="EMBL" id="AMM31216.1"/>
    </source>
</evidence>
<sequence>MGQDQPEPRGHYYDSGRDAHADKARGHYYKGGDATVSPDEHVGQYTDEELPDGTMHSGTDHTPGHYTDREAPDENEDDEVEGKDT</sequence>
<gene>
    <name evidence="2" type="ORF">SA2016_0521</name>
</gene>
<feature type="compositionally biased region" description="Basic and acidic residues" evidence="1">
    <location>
        <begin position="58"/>
        <end position="72"/>
    </location>
</feature>
<evidence type="ECO:0000313" key="3">
    <source>
        <dbReference type="Proteomes" id="UP000070134"/>
    </source>
</evidence>
<evidence type="ECO:0000256" key="1">
    <source>
        <dbReference type="SAM" id="MobiDB-lite"/>
    </source>
</evidence>
<protein>
    <submittedName>
        <fullName evidence="2">Uncharacterized protein</fullName>
    </submittedName>
</protein>
<dbReference type="RefSeq" id="WP_066494937.1">
    <property type="nucleotide sequence ID" value="NZ_BJMO01000017.1"/>
</dbReference>
<dbReference type="STRING" id="37927.SA2016_0521"/>
<feature type="compositionally biased region" description="Basic and acidic residues" evidence="1">
    <location>
        <begin position="1"/>
        <end position="25"/>
    </location>
</feature>
<feature type="compositionally biased region" description="Acidic residues" evidence="1">
    <location>
        <begin position="73"/>
        <end position="85"/>
    </location>
</feature>
<organism evidence="2 3">
    <name type="scientific">Sinomonas atrocyanea</name>
    <dbReference type="NCBI Taxonomy" id="37927"/>
    <lineage>
        <taxon>Bacteria</taxon>
        <taxon>Bacillati</taxon>
        <taxon>Actinomycetota</taxon>
        <taxon>Actinomycetes</taxon>
        <taxon>Micrococcales</taxon>
        <taxon>Micrococcaceae</taxon>
        <taxon>Sinomonas</taxon>
    </lineage>
</organism>
<dbReference type="KEGG" id="satk:SA2016_0521"/>
<feature type="region of interest" description="Disordered" evidence="1">
    <location>
        <begin position="1"/>
        <end position="85"/>
    </location>
</feature>
<reference evidence="2 3" key="1">
    <citation type="submission" date="2016-02" db="EMBL/GenBank/DDBJ databases">
        <title>Complete genome of Sinomonas atrocyanea KCTC 3377.</title>
        <authorList>
            <person name="Kim K.M."/>
        </authorList>
    </citation>
    <scope>NUCLEOTIDE SEQUENCE [LARGE SCALE GENOMIC DNA]</scope>
    <source>
        <strain evidence="2 3">KCTC 3377</strain>
    </source>
</reference>
<keyword evidence="3" id="KW-1185">Reference proteome</keyword>
<dbReference type="AlphaFoldDB" id="A0A126ZWE7"/>
<accession>A0A126ZWE7</accession>